<evidence type="ECO:0000313" key="2">
    <source>
        <dbReference type="EMBL" id="PWV06453.1"/>
    </source>
</evidence>
<dbReference type="Gene3D" id="1.25.10.10">
    <property type="entry name" value="Leucine-rich Repeat Variant"/>
    <property type="match status" value="1"/>
</dbReference>
<dbReference type="GO" id="GO:0005635">
    <property type="term" value="C:nuclear envelope"/>
    <property type="evidence" value="ECO:0007669"/>
    <property type="project" value="TreeGrafter"/>
</dbReference>
<dbReference type="VEuPathDB" id="TriTrypDB:C4B63_81g96"/>
<dbReference type="VEuPathDB" id="TriTrypDB:ECC02_001973"/>
<dbReference type="EMBL" id="PRFC01000114">
    <property type="protein sequence ID" value="PWV06453.1"/>
    <property type="molecule type" value="Genomic_DNA"/>
</dbReference>
<evidence type="ECO:0000256" key="1">
    <source>
        <dbReference type="SAM" id="MobiDB-lite"/>
    </source>
</evidence>
<feature type="compositionally biased region" description="Acidic residues" evidence="1">
    <location>
        <begin position="926"/>
        <end position="951"/>
    </location>
</feature>
<evidence type="ECO:0008006" key="4">
    <source>
        <dbReference type="Google" id="ProtNLM"/>
    </source>
</evidence>
<dbReference type="SUPFAM" id="SSF48371">
    <property type="entry name" value="ARM repeat"/>
    <property type="match status" value="1"/>
</dbReference>
<comment type="caution">
    <text evidence="2">The sequence shown here is derived from an EMBL/GenBank/DDBJ whole genome shotgun (WGS) entry which is preliminary data.</text>
</comment>
<dbReference type="VEuPathDB" id="TriTrypDB:TcBrA4_0017190"/>
<sequence>MTIVALSMTDLKELPALLERALSSENSVRFQAEQEIDRLTLFQGFLSQLSHYAYLNLETVPRSHRLLVLTVLRRKVSLIAIEECFEVSKILMDLFPLEEDRPVANLSAAVISIIVSRMESIKTENMVVSGSLHFFLKWLSDEFFKFNSNRHELNFMILLSELINHLPIGSITRNEIFSLTPRLFQIVVSNTPREASYLAVNLLRELILPAISIRDFFLSGLIKKTWENFFPALSGALLTPFFSSKGEPEYLVRNRLTLGITALFNDMLQVDKWTRKRMTANIFCGLLTRIEADNNVYIETLENDENDDDSILVIQQIAAKRWELLGFMVHLKTLRSDLGKAIINNLSSFLNVVLSHTMLCDKEAEEWLIEANGFLRKEEEREDEVLWNVRDTAADFCRICVSLLGDGGEIVRALLEFLISAEESWKKRESILFVLEVLLRRCPRETILRGVGCHSQLLQVLLEKDIKGPAILSSRALSLLGILLSMMKRERIGAESLCASLIPQAVVSLSSSVPLLRAAACKLFHRLIPLAHVDDALTFFSKGQEALFSLLLNESTSGELLYVCLEVHTEWIARCHSKRRDVASSESYNNLFLCWRNHIRDPNMGELVVSLFGELITEYSGDEFLTGHFSWLADVLNSCCGTAEYCVVPFVVQILTCIFEKGSDEVARKGAEFFTGALCRLLLGTEESSIISSASNCLAALLQRSPQVGAMTVLVAIPSMEKPFSVLNGEKLSCSDLVEIPTLQRDELKPHPLSSVLVTIAMKMLGEEIKEALLMNVGGVLVAIAQNTSVFHDDEIEILITTIVRRLMRVRTDTVTQELVFPLAVLMKLHMHAFINVLWSSGILIEMFSVWLPKMSVFTVKGALFHSCDALLDLLIQCPLDERLCGQLLAWIEEDCKRGTLPLDVALFVAVGKGLLNLATPASLDYEEGEENEEEMEVSEEEGENEPEEDQENKVVEQDAVTGEVSHELRYLLQKIYPLVTNYGPAASVCFSRSELKNLSDLLDAVTASS</sequence>
<dbReference type="VEuPathDB" id="TriTrypDB:TCDM_06538"/>
<dbReference type="VEuPathDB" id="TriTrypDB:Tc_MARK_3720"/>
<dbReference type="VEuPathDB" id="TriTrypDB:TcCL_NonESM10769"/>
<organism evidence="2 3">
    <name type="scientific">Trypanosoma cruzi</name>
    <dbReference type="NCBI Taxonomy" id="5693"/>
    <lineage>
        <taxon>Eukaryota</taxon>
        <taxon>Discoba</taxon>
        <taxon>Euglenozoa</taxon>
        <taxon>Kinetoplastea</taxon>
        <taxon>Metakinetoplastina</taxon>
        <taxon>Trypanosomatida</taxon>
        <taxon>Trypanosomatidae</taxon>
        <taxon>Trypanosoma</taxon>
        <taxon>Schizotrypanum</taxon>
    </lineage>
</organism>
<dbReference type="Proteomes" id="UP000246078">
    <property type="component" value="Unassembled WGS sequence"/>
</dbReference>
<dbReference type="VEuPathDB" id="TriTrypDB:TcG_08174"/>
<dbReference type="PANTHER" id="PTHR10997:SF9">
    <property type="entry name" value="IMPORTIN-9"/>
    <property type="match status" value="1"/>
</dbReference>
<dbReference type="InterPro" id="IPR011989">
    <property type="entry name" value="ARM-like"/>
</dbReference>
<dbReference type="VEuPathDB" id="TriTrypDB:C3747_114g173"/>
<dbReference type="VEuPathDB" id="TriTrypDB:TcCL_NonESM10770"/>
<protein>
    <recommendedName>
        <fullName evidence="4">Importin N-terminal domain-containing protein</fullName>
    </recommendedName>
</protein>
<dbReference type="AlphaFoldDB" id="A0A2V2WF74"/>
<reference evidence="2 3" key="1">
    <citation type="journal article" date="2018" name="Microb. Genom.">
        <title>Expanding an expanded genome: long-read sequencing of Trypanosoma cruzi.</title>
        <authorList>
            <person name="Berna L."/>
            <person name="Rodriguez M."/>
            <person name="Chiribao M.L."/>
            <person name="Parodi-Talice A."/>
            <person name="Pita S."/>
            <person name="Rijo G."/>
            <person name="Alvarez-Valin F."/>
            <person name="Robello C."/>
        </authorList>
    </citation>
    <scope>NUCLEOTIDE SEQUENCE [LARGE SCALE GENOMIC DNA]</scope>
    <source>
        <strain evidence="2 3">TCC</strain>
    </source>
</reference>
<accession>A0A2V2WF74</accession>
<evidence type="ECO:0000313" key="3">
    <source>
        <dbReference type="Proteomes" id="UP000246078"/>
    </source>
</evidence>
<dbReference type="GO" id="GO:0006606">
    <property type="term" value="P:protein import into nucleus"/>
    <property type="evidence" value="ECO:0007669"/>
    <property type="project" value="TreeGrafter"/>
</dbReference>
<dbReference type="VEuPathDB" id="TriTrypDB:TcG_08173"/>
<dbReference type="PANTHER" id="PTHR10997">
    <property type="entry name" value="IMPORTIN-7, 8, 11"/>
    <property type="match status" value="1"/>
</dbReference>
<dbReference type="VEuPathDB" id="TriTrypDB:C4B63_81g95"/>
<gene>
    <name evidence="2" type="ORF">C3747_114g173</name>
</gene>
<name>A0A2V2WF74_TRYCR</name>
<dbReference type="VEuPathDB" id="TriTrypDB:TcCLB.510187.510"/>
<proteinExistence type="predicted"/>
<feature type="region of interest" description="Disordered" evidence="1">
    <location>
        <begin position="926"/>
        <end position="955"/>
    </location>
</feature>
<dbReference type="InterPro" id="IPR016024">
    <property type="entry name" value="ARM-type_fold"/>
</dbReference>
<dbReference type="GO" id="GO:0005829">
    <property type="term" value="C:cytosol"/>
    <property type="evidence" value="ECO:0007669"/>
    <property type="project" value="TreeGrafter"/>
</dbReference>
<dbReference type="VEuPathDB" id="TriTrypDB:TCSYLVIO_004972"/>